<organism evidence="1">
    <name type="scientific">marine sediment metagenome</name>
    <dbReference type="NCBI Taxonomy" id="412755"/>
    <lineage>
        <taxon>unclassified sequences</taxon>
        <taxon>metagenomes</taxon>
        <taxon>ecological metagenomes</taxon>
    </lineage>
</organism>
<evidence type="ECO:0008006" key="2">
    <source>
        <dbReference type="Google" id="ProtNLM"/>
    </source>
</evidence>
<protein>
    <recommendedName>
        <fullName evidence="2">N-sulphoglucosamine sulphohydrolase C-terminal domain-containing protein</fullName>
    </recommendedName>
</protein>
<evidence type="ECO:0000313" key="1">
    <source>
        <dbReference type="EMBL" id="GAI90111.1"/>
    </source>
</evidence>
<dbReference type="AlphaFoldDB" id="X1TFI6"/>
<feature type="non-terminal residue" evidence="1">
    <location>
        <position position="1"/>
    </location>
</feature>
<reference evidence="1" key="1">
    <citation type="journal article" date="2014" name="Front. Microbiol.">
        <title>High frequency of phylogenetically diverse reductive dehalogenase-homologous genes in deep subseafloor sedimentary metagenomes.</title>
        <authorList>
            <person name="Kawai M."/>
            <person name="Futagami T."/>
            <person name="Toyoda A."/>
            <person name="Takaki Y."/>
            <person name="Nishi S."/>
            <person name="Hori S."/>
            <person name="Arai W."/>
            <person name="Tsubouchi T."/>
            <person name="Morono Y."/>
            <person name="Uchiyama I."/>
            <person name="Ito T."/>
            <person name="Fujiyama A."/>
            <person name="Inagaki F."/>
            <person name="Takami H."/>
        </authorList>
    </citation>
    <scope>NUCLEOTIDE SEQUENCE</scope>
    <source>
        <strain evidence="1">Expedition CK06-06</strain>
    </source>
</reference>
<dbReference type="SUPFAM" id="SSF53649">
    <property type="entry name" value="Alkaline phosphatase-like"/>
    <property type="match status" value="1"/>
</dbReference>
<dbReference type="Gene3D" id="3.40.720.10">
    <property type="entry name" value="Alkaline Phosphatase, subunit A"/>
    <property type="match status" value="1"/>
</dbReference>
<name>X1TFI6_9ZZZZ</name>
<gene>
    <name evidence="1" type="ORF">S12H4_32383</name>
</gene>
<dbReference type="InterPro" id="IPR017850">
    <property type="entry name" value="Alkaline_phosphatase_core_sf"/>
</dbReference>
<accession>X1TFI6</accession>
<sequence length="243" mass="27912">AIRGDRFKYLRYHDRPAGENEELYDLVQDPLEGEDIAGRKDYQEILAAIRSEFEGSEMQALRYQIKYALDRFELEARKQTRLDPGHVSLLLESSAGYGDIALQVIRKTWPAARIDLLLHEYDQSLADFEGDLYRYSFDDKRGAASFVTNPPEQEYDVLLLFVINPANSAGKGLLKLSKGVRAAHTIVLDCNMNAYRRRGFWTYRVREALTRLRYGYEEPTALFSIATDTYGVLKKRIKGARAQ</sequence>
<proteinExistence type="predicted"/>
<comment type="caution">
    <text evidence="1">The sequence shown here is derived from an EMBL/GenBank/DDBJ whole genome shotgun (WGS) entry which is preliminary data.</text>
</comment>
<dbReference type="EMBL" id="BARW01018988">
    <property type="protein sequence ID" value="GAI90111.1"/>
    <property type="molecule type" value="Genomic_DNA"/>
</dbReference>